<comment type="subcellular location">
    <subcellularLocation>
        <location evidence="1 6">Membrane</location>
        <topology evidence="1 6">Multi-pass membrane protein</topology>
    </subcellularLocation>
</comment>
<comment type="similarity">
    <text evidence="6">Belongs to the OXA1/ALB3/YidC family.</text>
</comment>
<dbReference type="GO" id="GO:0072598">
    <property type="term" value="P:protein localization to chloroplast"/>
    <property type="evidence" value="ECO:0007669"/>
    <property type="project" value="TreeGrafter"/>
</dbReference>
<comment type="similarity">
    <text evidence="2">Belongs to the OXA1/ALB3/YidC (TC 2.A.9.2) family.</text>
</comment>
<evidence type="ECO:0000259" key="7">
    <source>
        <dbReference type="Pfam" id="PF02096"/>
    </source>
</evidence>
<organism evidence="8 9">
    <name type="scientific">Nicotiana attenuata</name>
    <name type="common">Coyote tobacco</name>
    <dbReference type="NCBI Taxonomy" id="49451"/>
    <lineage>
        <taxon>Eukaryota</taxon>
        <taxon>Viridiplantae</taxon>
        <taxon>Streptophyta</taxon>
        <taxon>Embryophyta</taxon>
        <taxon>Tracheophyta</taxon>
        <taxon>Spermatophyta</taxon>
        <taxon>Magnoliopsida</taxon>
        <taxon>eudicotyledons</taxon>
        <taxon>Gunneridae</taxon>
        <taxon>Pentapetalae</taxon>
        <taxon>asterids</taxon>
        <taxon>lamiids</taxon>
        <taxon>Solanales</taxon>
        <taxon>Solanaceae</taxon>
        <taxon>Nicotianoideae</taxon>
        <taxon>Nicotianeae</taxon>
        <taxon>Nicotiana</taxon>
    </lineage>
</organism>
<dbReference type="Gramene" id="OIT18635">
    <property type="protein sequence ID" value="OIT18635"/>
    <property type="gene ID" value="A4A49_61847"/>
</dbReference>
<dbReference type="GO" id="GO:0009535">
    <property type="term" value="C:chloroplast thylakoid membrane"/>
    <property type="evidence" value="ECO:0007669"/>
    <property type="project" value="TreeGrafter"/>
</dbReference>
<evidence type="ECO:0000313" key="8">
    <source>
        <dbReference type="EMBL" id="OIT18635.1"/>
    </source>
</evidence>
<dbReference type="AlphaFoldDB" id="A0A1J6K6W3"/>
<protein>
    <submittedName>
        <fullName evidence="8">Inner membrane protein ppf-1, chloroplastic</fullName>
    </submittedName>
</protein>
<dbReference type="PANTHER" id="PTHR12428:SF47">
    <property type="entry name" value="INNER MEMBRANE PROTEIN ALBINO3, CHLOROPLASTIC"/>
    <property type="match status" value="1"/>
</dbReference>
<dbReference type="GO" id="GO:0051205">
    <property type="term" value="P:protein insertion into membrane"/>
    <property type="evidence" value="ECO:0007669"/>
    <property type="project" value="TreeGrafter"/>
</dbReference>
<comment type="caution">
    <text evidence="8">The sequence shown here is derived from an EMBL/GenBank/DDBJ whole genome shotgun (WGS) entry which is preliminary data.</text>
</comment>
<dbReference type="InterPro" id="IPR047196">
    <property type="entry name" value="YidC_ALB_C"/>
</dbReference>
<dbReference type="Proteomes" id="UP000187609">
    <property type="component" value="Unassembled WGS sequence"/>
</dbReference>
<dbReference type="Pfam" id="PF02096">
    <property type="entry name" value="60KD_IMP"/>
    <property type="match status" value="1"/>
</dbReference>
<dbReference type="InterPro" id="IPR028055">
    <property type="entry name" value="YidC/Oxa/ALB_C"/>
</dbReference>
<evidence type="ECO:0000256" key="5">
    <source>
        <dbReference type="ARBA" id="ARBA00023136"/>
    </source>
</evidence>
<name>A0A1J6K6W3_NICAT</name>
<dbReference type="CDD" id="cd20070">
    <property type="entry name" value="5TM_YidC_Alb3"/>
    <property type="match status" value="1"/>
</dbReference>
<dbReference type="KEGG" id="nau:109222507"/>
<keyword evidence="5" id="KW-0472">Membrane</keyword>
<dbReference type="SMR" id="A0A1J6K6W3"/>
<keyword evidence="9" id="KW-1185">Reference proteome</keyword>
<dbReference type="EMBL" id="MJEQ01021140">
    <property type="protein sequence ID" value="OIT18635.1"/>
    <property type="molecule type" value="Genomic_DNA"/>
</dbReference>
<dbReference type="GO" id="GO:0032977">
    <property type="term" value="F:membrane insertase activity"/>
    <property type="evidence" value="ECO:0007669"/>
    <property type="project" value="InterPro"/>
</dbReference>
<dbReference type="OrthoDB" id="1224428at2759"/>
<dbReference type="STRING" id="49451.A0A1J6K6W3"/>
<accession>A0A1J6K6W3</accession>
<evidence type="ECO:0000256" key="4">
    <source>
        <dbReference type="ARBA" id="ARBA00022989"/>
    </source>
</evidence>
<feature type="domain" description="Membrane insertase YidC/Oxa/ALB C-terminal" evidence="7">
    <location>
        <begin position="121"/>
        <end position="189"/>
    </location>
</feature>
<keyword evidence="3 6" id="KW-0812">Transmembrane</keyword>
<evidence type="ECO:0000256" key="2">
    <source>
        <dbReference type="ARBA" id="ARBA00010583"/>
    </source>
</evidence>
<dbReference type="GeneID" id="109222507"/>
<reference evidence="8" key="1">
    <citation type="submission" date="2016-11" db="EMBL/GenBank/DDBJ databases">
        <title>The genome of Nicotiana attenuata.</title>
        <authorList>
            <person name="Xu S."/>
            <person name="Brockmoeller T."/>
            <person name="Gaquerel E."/>
            <person name="Navarro A."/>
            <person name="Kuhl H."/>
            <person name="Gase K."/>
            <person name="Ling Z."/>
            <person name="Zhou W."/>
            <person name="Kreitzer C."/>
            <person name="Stanke M."/>
            <person name="Tang H."/>
            <person name="Lyons E."/>
            <person name="Pandey P."/>
            <person name="Pandey S.P."/>
            <person name="Timmermann B."/>
            <person name="Baldwin I.T."/>
        </authorList>
    </citation>
    <scope>NUCLEOTIDE SEQUENCE [LARGE SCALE GENOMIC DNA]</scope>
    <source>
        <strain evidence="8">UT</strain>
    </source>
</reference>
<gene>
    <name evidence="8" type="primary">PPF-1_0</name>
    <name evidence="8" type="ORF">A4A49_61847</name>
</gene>
<evidence type="ECO:0000313" key="9">
    <source>
        <dbReference type="Proteomes" id="UP000187609"/>
    </source>
</evidence>
<evidence type="ECO:0000256" key="6">
    <source>
        <dbReference type="RuleBase" id="RU003945"/>
    </source>
</evidence>
<evidence type="ECO:0000256" key="3">
    <source>
        <dbReference type="ARBA" id="ARBA00022692"/>
    </source>
</evidence>
<evidence type="ECO:0000256" key="1">
    <source>
        <dbReference type="ARBA" id="ARBA00004141"/>
    </source>
</evidence>
<dbReference type="InterPro" id="IPR001708">
    <property type="entry name" value="YidC/ALB3/OXA1/COX18"/>
</dbReference>
<dbReference type="GO" id="GO:0010027">
    <property type="term" value="P:thylakoid membrane organization"/>
    <property type="evidence" value="ECO:0007669"/>
    <property type="project" value="TreeGrafter"/>
</dbReference>
<keyword evidence="4" id="KW-1133">Transmembrane helix</keyword>
<proteinExistence type="inferred from homology"/>
<sequence>MAKTLISSPSFIGTPLPSFSRHVFHRRRLISTRVKFSFHELPPIQSLHSSVDFNAVISRAEGLLYTLADAAVAADPGVASDATAATPQKAGGWFAFISDAMEVVLKVMKDGLAAVHVPYSYGFAIILLTVLVKAVTFPLTKQQVESTLAMQNLQPKIKAIQQRYAGNQERIQLETSRLYKQAGVNPLAGNSSF</sequence>
<dbReference type="PANTHER" id="PTHR12428">
    <property type="entry name" value="OXA1"/>
    <property type="match status" value="1"/>
</dbReference>